<dbReference type="EMBL" id="LRQI01000058">
    <property type="protein sequence ID" value="KXA38059.1"/>
    <property type="molecule type" value="Genomic_DNA"/>
</dbReference>
<dbReference type="InterPro" id="IPR027417">
    <property type="entry name" value="P-loop_NTPase"/>
</dbReference>
<dbReference type="GO" id="GO:0005524">
    <property type="term" value="F:ATP binding"/>
    <property type="evidence" value="ECO:0007669"/>
    <property type="project" value="UniProtKB-KW"/>
</dbReference>
<dbReference type="SUPFAM" id="SSF52540">
    <property type="entry name" value="P-loop containing nucleoside triphosphate hydrolases"/>
    <property type="match status" value="1"/>
</dbReference>
<dbReference type="SMART" id="SM00382">
    <property type="entry name" value="AAA"/>
    <property type="match status" value="1"/>
</dbReference>
<dbReference type="PROSITE" id="PS00211">
    <property type="entry name" value="ABC_TRANSPORTER_1"/>
    <property type="match status" value="1"/>
</dbReference>
<evidence type="ECO:0000313" key="6">
    <source>
        <dbReference type="EMBL" id="KXA38059.1"/>
    </source>
</evidence>
<comment type="similarity">
    <text evidence="1">Belongs to the ABC transporter superfamily.</text>
</comment>
<dbReference type="InterPro" id="IPR003593">
    <property type="entry name" value="AAA+_ATPase"/>
</dbReference>
<organism evidence="6 7">
    <name type="scientific">Staphylococcus lugdunensis</name>
    <dbReference type="NCBI Taxonomy" id="28035"/>
    <lineage>
        <taxon>Bacteria</taxon>
        <taxon>Bacillati</taxon>
        <taxon>Bacillota</taxon>
        <taxon>Bacilli</taxon>
        <taxon>Bacillales</taxon>
        <taxon>Staphylococcaceae</taxon>
        <taxon>Staphylococcus</taxon>
    </lineage>
</organism>
<evidence type="ECO:0000259" key="5">
    <source>
        <dbReference type="PROSITE" id="PS50893"/>
    </source>
</evidence>
<evidence type="ECO:0000313" key="7">
    <source>
        <dbReference type="Proteomes" id="UP000070063"/>
    </source>
</evidence>
<dbReference type="InterPro" id="IPR017871">
    <property type="entry name" value="ABC_transporter-like_CS"/>
</dbReference>
<evidence type="ECO:0000256" key="2">
    <source>
        <dbReference type="ARBA" id="ARBA00022448"/>
    </source>
</evidence>
<dbReference type="PANTHER" id="PTHR43335">
    <property type="entry name" value="ABC TRANSPORTER, ATP-BINDING PROTEIN"/>
    <property type="match status" value="1"/>
</dbReference>
<keyword evidence="3" id="KW-0547">Nucleotide-binding</keyword>
<name>A0ABD4EF29_STALU</name>
<comment type="caution">
    <text evidence="6">The sequence shown here is derived from an EMBL/GenBank/DDBJ whole genome shotgun (WGS) entry which is preliminary data.</text>
</comment>
<dbReference type="Proteomes" id="UP000070063">
    <property type="component" value="Unassembled WGS sequence"/>
</dbReference>
<dbReference type="Gene3D" id="3.40.50.300">
    <property type="entry name" value="P-loop containing nucleotide triphosphate hydrolases"/>
    <property type="match status" value="1"/>
</dbReference>
<dbReference type="Pfam" id="PF00005">
    <property type="entry name" value="ABC_tran"/>
    <property type="match status" value="1"/>
</dbReference>
<protein>
    <submittedName>
        <fullName evidence="6">Mutacin ABC transporter, ATP-binding protein MutF</fullName>
    </submittedName>
</protein>
<reference evidence="6 7" key="1">
    <citation type="submission" date="2016-01" db="EMBL/GenBank/DDBJ databases">
        <authorList>
            <person name="Mitreva M."/>
            <person name="Pepin K.H."/>
            <person name="Mihindukulasuriya K.A."/>
            <person name="Fulton R."/>
            <person name="Fronick C."/>
            <person name="O'Laughlin M."/>
            <person name="Miner T."/>
            <person name="Herter B."/>
            <person name="Rosa B.A."/>
            <person name="Cordes M."/>
            <person name="Tomlinson C."/>
            <person name="Wollam A."/>
            <person name="Palsikar V.B."/>
            <person name="Mardis E.R."/>
            <person name="Wilson R.K."/>
        </authorList>
    </citation>
    <scope>NUCLEOTIDE SEQUENCE [LARGE SCALE GENOMIC DNA]</scope>
    <source>
        <strain evidence="6 7">MJR7738</strain>
    </source>
</reference>
<keyword evidence="4 6" id="KW-0067">ATP-binding</keyword>
<accession>A0ABD4EF29</accession>
<dbReference type="InterPro" id="IPR022501">
    <property type="entry name" value="ABC_Gallidermin_ATP-bd"/>
</dbReference>
<sequence length="259" mass="29035">MITYFVTYKSVSSNIFFSCYDEINHRGGILMNTYKIETKNLSKKFKNNVVLNDINLKVAPNEVYGLLGINGAGKSTLLKIICGILSSSHGEIFLDGAQMVRNDLSSIGSLIESPPTYNHLNAYDNLKIVALNENIPFDNIPQVLKKVKLKVDKQKKVKDFSLGMKQRLGIAMALIKKPKLLILDEPSNGLDPYGIQDLRTLLKDLTQQGTSIIVSSHILSEIQILADHIGIIHNGKLKYQKENNTNENLEKIFFDITKE</sequence>
<evidence type="ECO:0000256" key="4">
    <source>
        <dbReference type="ARBA" id="ARBA00022840"/>
    </source>
</evidence>
<evidence type="ECO:0000256" key="3">
    <source>
        <dbReference type="ARBA" id="ARBA00022741"/>
    </source>
</evidence>
<dbReference type="NCBIfam" id="TIGR03740">
    <property type="entry name" value="galliderm_ABC"/>
    <property type="match status" value="1"/>
</dbReference>
<dbReference type="PANTHER" id="PTHR43335:SF8">
    <property type="entry name" value="ABC TRANSPORTER, ATP-BINDING PROTEIN"/>
    <property type="match status" value="1"/>
</dbReference>
<evidence type="ECO:0000256" key="1">
    <source>
        <dbReference type="ARBA" id="ARBA00005417"/>
    </source>
</evidence>
<gene>
    <name evidence="6" type="ORF">HMPREF3225_01362</name>
</gene>
<dbReference type="InterPro" id="IPR003439">
    <property type="entry name" value="ABC_transporter-like_ATP-bd"/>
</dbReference>
<keyword evidence="2" id="KW-0813">Transport</keyword>
<proteinExistence type="inferred from homology"/>
<feature type="domain" description="ABC transporter" evidence="5">
    <location>
        <begin position="36"/>
        <end position="259"/>
    </location>
</feature>
<dbReference type="AlphaFoldDB" id="A0ABD4EF29"/>
<dbReference type="PROSITE" id="PS50893">
    <property type="entry name" value="ABC_TRANSPORTER_2"/>
    <property type="match status" value="1"/>
</dbReference>